<protein>
    <recommendedName>
        <fullName evidence="4 12">Anaerobic ribonucleoside-triphosphate reductase-activating protein</fullName>
        <ecNumber evidence="12">1.97.1.-</ecNumber>
    </recommendedName>
</protein>
<dbReference type="SUPFAM" id="SSF102114">
    <property type="entry name" value="Radical SAM enzymes"/>
    <property type="match status" value="1"/>
</dbReference>
<evidence type="ECO:0000256" key="2">
    <source>
        <dbReference type="ARBA" id="ARBA00003852"/>
    </source>
</evidence>
<dbReference type="GeneID" id="96778408"/>
<dbReference type="GO" id="GO:0043365">
    <property type="term" value="F:[formate-C-acetyltransferase]-activating enzyme activity"/>
    <property type="evidence" value="ECO:0007669"/>
    <property type="project" value="InterPro"/>
</dbReference>
<dbReference type="SFLD" id="SFLDG01063">
    <property type="entry name" value="activating_enzymes__group_1"/>
    <property type="match status" value="1"/>
</dbReference>
<keyword evidence="14" id="KW-1185">Reference proteome</keyword>
<dbReference type="EC" id="1.97.1.-" evidence="12"/>
<evidence type="ECO:0000256" key="12">
    <source>
        <dbReference type="PIRNR" id="PIRNR000368"/>
    </source>
</evidence>
<dbReference type="PIRSF" id="PIRSF000368">
    <property type="entry name" value="NrdG"/>
    <property type="match status" value="1"/>
</dbReference>
<dbReference type="Gene3D" id="3.20.20.70">
    <property type="entry name" value="Aldolase class I"/>
    <property type="match status" value="1"/>
</dbReference>
<proteinExistence type="inferred from homology"/>
<sequence length="193" mass="20962">MDSTKPIKENGAAGEPGSIRQLSVPGGRLRIAGTVNDSIVDGEGYRYSIFTQGCPHECPGCHNPQTHDFQGGREVEPDKILRAVLANPLLEGVTFSGGEPFCQAAVLSGLAAQLHENGLNIWCYSGYTYEQLTSCRQQAVRHLLQQVDVLVDGPYVEAQRDLTLSFRGSSNQRLIDVPASLKCGSVVLYQLEE</sequence>
<dbReference type="GO" id="GO:0046872">
    <property type="term" value="F:metal ion binding"/>
    <property type="evidence" value="ECO:0007669"/>
    <property type="project" value="UniProtKB-KW"/>
</dbReference>
<dbReference type="GO" id="GO:0051539">
    <property type="term" value="F:4 iron, 4 sulfur cluster binding"/>
    <property type="evidence" value="ECO:0007669"/>
    <property type="project" value="UniProtKB-KW"/>
</dbReference>
<dbReference type="RefSeq" id="WP_154406644.1">
    <property type="nucleotide sequence ID" value="NZ_VUNR01000008.1"/>
</dbReference>
<evidence type="ECO:0000313" key="13">
    <source>
        <dbReference type="EMBL" id="MSU08481.1"/>
    </source>
</evidence>
<dbReference type="InterPro" id="IPR034457">
    <property type="entry name" value="Organic_radical-activating"/>
</dbReference>
<dbReference type="InterPro" id="IPR013785">
    <property type="entry name" value="Aldolase_TIM"/>
</dbReference>
<dbReference type="SFLD" id="SFLDS00029">
    <property type="entry name" value="Radical_SAM"/>
    <property type="match status" value="1"/>
</dbReference>
<dbReference type="AlphaFoldDB" id="A0A6I2UH09"/>
<dbReference type="InterPro" id="IPR012837">
    <property type="entry name" value="NrdG"/>
</dbReference>
<comment type="similarity">
    <text evidence="3 12">Belongs to the organic radical-activating enzymes family.</text>
</comment>
<organism evidence="13 14">
    <name type="scientific">Anaerovibrio slackiae</name>
    <dbReference type="NCBI Taxonomy" id="2652309"/>
    <lineage>
        <taxon>Bacteria</taxon>
        <taxon>Bacillati</taxon>
        <taxon>Bacillota</taxon>
        <taxon>Negativicutes</taxon>
        <taxon>Selenomonadales</taxon>
        <taxon>Selenomonadaceae</taxon>
        <taxon>Anaerovibrio</taxon>
    </lineage>
</organism>
<name>A0A6I2UH09_9FIRM</name>
<dbReference type="PANTHER" id="PTHR30352:SF2">
    <property type="entry name" value="ANAEROBIC RIBONUCLEOSIDE-TRIPHOSPHATE REDUCTASE-ACTIVATING PROTEIN"/>
    <property type="match status" value="1"/>
</dbReference>
<dbReference type="EMBL" id="VUNR01000008">
    <property type="protein sequence ID" value="MSU08481.1"/>
    <property type="molecule type" value="Genomic_DNA"/>
</dbReference>
<evidence type="ECO:0000256" key="8">
    <source>
        <dbReference type="ARBA" id="ARBA00023002"/>
    </source>
</evidence>
<dbReference type="GO" id="GO:0004748">
    <property type="term" value="F:ribonucleoside-diphosphate reductase activity, thioredoxin disulfide as acceptor"/>
    <property type="evidence" value="ECO:0007669"/>
    <property type="project" value="TreeGrafter"/>
</dbReference>
<evidence type="ECO:0000256" key="11">
    <source>
        <dbReference type="ARBA" id="ARBA00047365"/>
    </source>
</evidence>
<keyword evidence="10" id="KW-0411">Iron-sulfur</keyword>
<dbReference type="CDD" id="cd01335">
    <property type="entry name" value="Radical_SAM"/>
    <property type="match status" value="1"/>
</dbReference>
<dbReference type="InterPro" id="IPR001989">
    <property type="entry name" value="Radical_activat_CS"/>
</dbReference>
<keyword evidence="8 12" id="KW-0560">Oxidoreductase</keyword>
<evidence type="ECO:0000256" key="10">
    <source>
        <dbReference type="ARBA" id="ARBA00023014"/>
    </source>
</evidence>
<keyword evidence="9" id="KW-0408">Iron</keyword>
<gene>
    <name evidence="13" type="primary">nrdG</name>
    <name evidence="13" type="ORF">FYJ84_05715</name>
</gene>
<evidence type="ECO:0000256" key="9">
    <source>
        <dbReference type="ARBA" id="ARBA00023004"/>
    </source>
</evidence>
<comment type="catalytic activity">
    <reaction evidence="11">
        <text>glycyl-[protein] + reduced [flavodoxin] + S-adenosyl-L-methionine = glycin-2-yl radical-[protein] + semiquinone [flavodoxin] + 5'-deoxyadenosine + L-methionine + H(+)</text>
        <dbReference type="Rhea" id="RHEA:61976"/>
        <dbReference type="Rhea" id="RHEA-COMP:10622"/>
        <dbReference type="Rhea" id="RHEA-COMP:14480"/>
        <dbReference type="Rhea" id="RHEA-COMP:15993"/>
        <dbReference type="Rhea" id="RHEA-COMP:15994"/>
        <dbReference type="ChEBI" id="CHEBI:15378"/>
        <dbReference type="ChEBI" id="CHEBI:17319"/>
        <dbReference type="ChEBI" id="CHEBI:29947"/>
        <dbReference type="ChEBI" id="CHEBI:32722"/>
        <dbReference type="ChEBI" id="CHEBI:57618"/>
        <dbReference type="ChEBI" id="CHEBI:57844"/>
        <dbReference type="ChEBI" id="CHEBI:59789"/>
        <dbReference type="ChEBI" id="CHEBI:140311"/>
    </reaction>
</comment>
<dbReference type="SFLD" id="SFLDF00299">
    <property type="entry name" value="anaerobic_ribonucleoside-triph"/>
    <property type="match status" value="1"/>
</dbReference>
<dbReference type="PANTHER" id="PTHR30352">
    <property type="entry name" value="PYRUVATE FORMATE-LYASE-ACTIVATING ENZYME"/>
    <property type="match status" value="1"/>
</dbReference>
<evidence type="ECO:0000256" key="6">
    <source>
        <dbReference type="ARBA" id="ARBA00022691"/>
    </source>
</evidence>
<evidence type="ECO:0000256" key="4">
    <source>
        <dbReference type="ARBA" id="ARBA00014281"/>
    </source>
</evidence>
<dbReference type="Proteomes" id="UP000433181">
    <property type="component" value="Unassembled WGS sequence"/>
</dbReference>
<dbReference type="InterPro" id="IPR007197">
    <property type="entry name" value="rSAM"/>
</dbReference>
<dbReference type="InterPro" id="IPR058240">
    <property type="entry name" value="rSAM_sf"/>
</dbReference>
<comment type="caution">
    <text evidence="13">The sequence shown here is derived from an EMBL/GenBank/DDBJ whole genome shotgun (WGS) entry which is preliminary data.</text>
</comment>
<dbReference type="NCBIfam" id="TIGR02491">
    <property type="entry name" value="NrdG"/>
    <property type="match status" value="1"/>
</dbReference>
<comment type="function">
    <text evidence="2 12">Activation of anaerobic ribonucleoside-triphosphate reductase under anaerobic conditions by generation of an organic free radical, using S-adenosylmethionine and reduced flavodoxin as cosubstrates to produce 5'-deoxy-adenosine.</text>
</comment>
<evidence type="ECO:0000256" key="7">
    <source>
        <dbReference type="ARBA" id="ARBA00022723"/>
    </source>
</evidence>
<dbReference type="PROSITE" id="PS01087">
    <property type="entry name" value="RADICAL_ACTIVATING"/>
    <property type="match status" value="1"/>
</dbReference>
<evidence type="ECO:0000256" key="3">
    <source>
        <dbReference type="ARBA" id="ARBA00009777"/>
    </source>
</evidence>
<evidence type="ECO:0000256" key="1">
    <source>
        <dbReference type="ARBA" id="ARBA00001966"/>
    </source>
</evidence>
<evidence type="ECO:0000256" key="5">
    <source>
        <dbReference type="ARBA" id="ARBA00022485"/>
    </source>
</evidence>
<dbReference type="Pfam" id="PF13353">
    <property type="entry name" value="Fer4_12"/>
    <property type="match status" value="1"/>
</dbReference>
<keyword evidence="7" id="KW-0479">Metal-binding</keyword>
<evidence type="ECO:0000313" key="14">
    <source>
        <dbReference type="Proteomes" id="UP000433181"/>
    </source>
</evidence>
<dbReference type="SFLD" id="SFLDG01066">
    <property type="entry name" value="organic_radical-activating_enz"/>
    <property type="match status" value="1"/>
</dbReference>
<keyword evidence="5" id="KW-0004">4Fe-4S</keyword>
<reference evidence="13 14" key="1">
    <citation type="submission" date="2019-08" db="EMBL/GenBank/DDBJ databases">
        <title>In-depth cultivation of the pig gut microbiome towards novel bacterial diversity and tailored functional studies.</title>
        <authorList>
            <person name="Wylensek D."/>
            <person name="Hitch T.C.A."/>
            <person name="Clavel T."/>
        </authorList>
    </citation>
    <scope>NUCLEOTIDE SEQUENCE [LARGE SCALE GENOMIC DNA]</scope>
    <source>
        <strain evidence="13 14">WCA-693-APC-5D-A</strain>
    </source>
</reference>
<accession>A0A6I2UH09</accession>
<comment type="cofactor">
    <cofactor evidence="1">
        <name>[4Fe-4S] cluster</name>
        <dbReference type="ChEBI" id="CHEBI:49883"/>
    </cofactor>
</comment>
<keyword evidence="6" id="KW-0949">S-adenosyl-L-methionine</keyword>